<evidence type="ECO:0000313" key="7">
    <source>
        <dbReference type="EMBL" id="MFC4666681.1"/>
    </source>
</evidence>
<dbReference type="InterPro" id="IPR016064">
    <property type="entry name" value="NAD/diacylglycerol_kinase_sf"/>
</dbReference>
<keyword evidence="6" id="KW-0547">Nucleotide-binding</keyword>
<dbReference type="InterPro" id="IPR017438">
    <property type="entry name" value="ATP-NAD_kinase_N"/>
</dbReference>
<comment type="catalytic activity">
    <reaction evidence="5 6">
        <text>NAD(+) + ATP = ADP + NADP(+) + H(+)</text>
        <dbReference type="Rhea" id="RHEA:18629"/>
        <dbReference type="ChEBI" id="CHEBI:15378"/>
        <dbReference type="ChEBI" id="CHEBI:30616"/>
        <dbReference type="ChEBI" id="CHEBI:57540"/>
        <dbReference type="ChEBI" id="CHEBI:58349"/>
        <dbReference type="ChEBI" id="CHEBI:456216"/>
        <dbReference type="EC" id="2.7.1.23"/>
    </reaction>
</comment>
<dbReference type="GO" id="GO:0003951">
    <property type="term" value="F:NAD+ kinase activity"/>
    <property type="evidence" value="ECO:0007669"/>
    <property type="project" value="UniProtKB-EC"/>
</dbReference>
<dbReference type="Pfam" id="PF01513">
    <property type="entry name" value="NAD_kinase"/>
    <property type="match status" value="1"/>
</dbReference>
<dbReference type="EC" id="2.7.1.23" evidence="6"/>
<evidence type="ECO:0000256" key="5">
    <source>
        <dbReference type="ARBA" id="ARBA00047925"/>
    </source>
</evidence>
<evidence type="ECO:0000256" key="4">
    <source>
        <dbReference type="ARBA" id="ARBA00023027"/>
    </source>
</evidence>
<dbReference type="Proteomes" id="UP001596020">
    <property type="component" value="Unassembled WGS sequence"/>
</dbReference>
<evidence type="ECO:0000256" key="3">
    <source>
        <dbReference type="ARBA" id="ARBA00022857"/>
    </source>
</evidence>
<feature type="binding site" evidence="6">
    <location>
        <begin position="182"/>
        <end position="187"/>
    </location>
    <ligand>
        <name>NAD(+)</name>
        <dbReference type="ChEBI" id="CHEBI:57540"/>
    </ligand>
</feature>
<dbReference type="HAMAP" id="MF_00361">
    <property type="entry name" value="NAD_kinase"/>
    <property type="match status" value="1"/>
</dbReference>
<reference evidence="8" key="1">
    <citation type="journal article" date="2019" name="Int. J. Syst. Evol. Microbiol.">
        <title>The Global Catalogue of Microorganisms (GCM) 10K type strain sequencing project: providing services to taxonomists for standard genome sequencing and annotation.</title>
        <authorList>
            <consortium name="The Broad Institute Genomics Platform"/>
            <consortium name="The Broad Institute Genome Sequencing Center for Infectious Disease"/>
            <person name="Wu L."/>
            <person name="Ma J."/>
        </authorList>
    </citation>
    <scope>NUCLEOTIDE SEQUENCE [LARGE SCALE GENOMIC DNA]</scope>
    <source>
        <strain evidence="8">CGMCC 4.7357</strain>
    </source>
</reference>
<feature type="binding site" evidence="6">
    <location>
        <begin position="141"/>
        <end position="142"/>
    </location>
    <ligand>
        <name>NAD(+)</name>
        <dbReference type="ChEBI" id="CHEBI:57540"/>
    </ligand>
</feature>
<dbReference type="PANTHER" id="PTHR20275:SF0">
    <property type="entry name" value="NAD KINASE"/>
    <property type="match status" value="1"/>
</dbReference>
<dbReference type="InterPro" id="IPR002504">
    <property type="entry name" value="NADK"/>
</dbReference>
<dbReference type="SUPFAM" id="SSF111331">
    <property type="entry name" value="NAD kinase/diacylglycerol kinase-like"/>
    <property type="match status" value="1"/>
</dbReference>
<dbReference type="NCBIfam" id="NF002521">
    <property type="entry name" value="PRK01911.1"/>
    <property type="match status" value="1"/>
</dbReference>
<dbReference type="PANTHER" id="PTHR20275">
    <property type="entry name" value="NAD KINASE"/>
    <property type="match status" value="1"/>
</dbReference>
<comment type="caution">
    <text evidence="7">The sequence shown here is derived from an EMBL/GenBank/DDBJ whole genome shotgun (WGS) entry which is preliminary data.</text>
</comment>
<protein>
    <recommendedName>
        <fullName evidence="6">NAD kinase</fullName>
        <ecNumber evidence="6">2.7.1.23</ecNumber>
    </recommendedName>
    <alternativeName>
        <fullName evidence="6">ATP-dependent NAD kinase</fullName>
    </alternativeName>
</protein>
<dbReference type="Pfam" id="PF20143">
    <property type="entry name" value="NAD_kinase_C"/>
    <property type="match status" value="1"/>
</dbReference>
<comment type="cofactor">
    <cofactor evidence="6">
        <name>a divalent metal cation</name>
        <dbReference type="ChEBI" id="CHEBI:60240"/>
    </cofactor>
</comment>
<gene>
    <name evidence="6" type="primary">nadK</name>
    <name evidence="7" type="ORF">ACFO3G_08750</name>
</gene>
<comment type="similarity">
    <text evidence="6">Belongs to the NAD kinase family.</text>
</comment>
<keyword evidence="6" id="KW-0963">Cytoplasm</keyword>
<dbReference type="Gene3D" id="3.40.50.10330">
    <property type="entry name" value="Probable inorganic polyphosphate/atp-NAD kinase, domain 1"/>
    <property type="match status" value="1"/>
</dbReference>
<keyword evidence="2 6" id="KW-0418">Kinase</keyword>
<feature type="binding site" evidence="6">
    <location>
        <position position="206"/>
    </location>
    <ligand>
        <name>NAD(+)</name>
        <dbReference type="ChEBI" id="CHEBI:57540"/>
    </ligand>
</feature>
<feature type="binding site" evidence="6">
    <location>
        <begin position="71"/>
        <end position="72"/>
    </location>
    <ligand>
        <name>NAD(+)</name>
        <dbReference type="ChEBI" id="CHEBI:57540"/>
    </ligand>
</feature>
<keyword evidence="4 6" id="KW-0520">NAD</keyword>
<feature type="binding site" evidence="6">
    <location>
        <position position="76"/>
    </location>
    <ligand>
        <name>NAD(+)</name>
        <dbReference type="ChEBI" id="CHEBI:57540"/>
    </ligand>
</feature>
<name>A0ABV9KAI7_9PORP</name>
<dbReference type="RefSeq" id="WP_380079982.1">
    <property type="nucleotide sequence ID" value="NZ_JBHSGO010000212.1"/>
</dbReference>
<dbReference type="Gene3D" id="2.60.200.30">
    <property type="entry name" value="Probable inorganic polyphosphate/atp-NAD kinase, domain 2"/>
    <property type="match status" value="1"/>
</dbReference>
<comment type="function">
    <text evidence="6">Involved in the regulation of the intracellular balance of NAD and NADP, and is a key enzyme in the biosynthesis of NADP. Catalyzes specifically the phosphorylation on 2'-hydroxyl of the adenosine moiety of NAD to yield NADP.</text>
</comment>
<feature type="active site" description="Proton acceptor" evidence="6">
    <location>
        <position position="71"/>
    </location>
</feature>
<keyword evidence="8" id="KW-1185">Reference proteome</keyword>
<feature type="binding site" evidence="6">
    <location>
        <position position="171"/>
    </location>
    <ligand>
        <name>NAD(+)</name>
        <dbReference type="ChEBI" id="CHEBI:57540"/>
    </ligand>
</feature>
<evidence type="ECO:0000256" key="1">
    <source>
        <dbReference type="ARBA" id="ARBA00022679"/>
    </source>
</evidence>
<evidence type="ECO:0000313" key="8">
    <source>
        <dbReference type="Proteomes" id="UP001596020"/>
    </source>
</evidence>
<evidence type="ECO:0000256" key="6">
    <source>
        <dbReference type="HAMAP-Rule" id="MF_00361"/>
    </source>
</evidence>
<sequence length="287" mass="31526">MKVIVFGSRHKVDQAESISQFLIALSGVCKLVVERKFNEFIHRSLHLDIDTSVLDDDIPLDVDFVISIGGDGTFLRASHFVGRKEIPIWAVNSGRLGFLTDVDCSEAVNLVGHLECGDYNIESRSLLKAQVGKDFTGYALNEVALMKRETGSIITIDTYLDTDYLAAYDADGLIVATPTGSTAYSLSVNGPIMTPDCHDFILSPVAPHTLNMRPLVVPDDLTLSMHVYSRSESFLLSLDGKAYPFSCGTPIEITKADYVVRTVKVSKASFADTLRRKLMWGANVRQG</sequence>
<dbReference type="EMBL" id="JBHSGO010000212">
    <property type="protein sequence ID" value="MFC4666681.1"/>
    <property type="molecule type" value="Genomic_DNA"/>
</dbReference>
<accession>A0ABV9KAI7</accession>
<keyword evidence="3 6" id="KW-0521">NADP</keyword>
<comment type="subcellular location">
    <subcellularLocation>
        <location evidence="6">Cytoplasm</location>
    </subcellularLocation>
</comment>
<keyword evidence="1 6" id="KW-0808">Transferase</keyword>
<evidence type="ECO:0000256" key="2">
    <source>
        <dbReference type="ARBA" id="ARBA00022777"/>
    </source>
</evidence>
<comment type="caution">
    <text evidence="6">Lacks conserved residue(s) required for the propagation of feature annotation.</text>
</comment>
<keyword evidence="6" id="KW-0067">ATP-binding</keyword>
<organism evidence="7 8">
    <name type="scientific">Falsiporphyromonas endometrii</name>
    <dbReference type="NCBI Taxonomy" id="1387297"/>
    <lineage>
        <taxon>Bacteria</taxon>
        <taxon>Pseudomonadati</taxon>
        <taxon>Bacteroidota</taxon>
        <taxon>Bacteroidia</taxon>
        <taxon>Bacteroidales</taxon>
        <taxon>Porphyromonadaceae</taxon>
        <taxon>Falsiporphyromonas</taxon>
    </lineage>
</organism>
<dbReference type="InterPro" id="IPR017437">
    <property type="entry name" value="ATP-NAD_kinase_PpnK-typ_C"/>
</dbReference>
<proteinExistence type="inferred from homology"/>